<dbReference type="Proteomes" id="UP000683428">
    <property type="component" value="Chromosome"/>
</dbReference>
<dbReference type="EMBL" id="CP064782">
    <property type="protein sequence ID" value="QWT47881.1"/>
    <property type="molecule type" value="Genomic_DNA"/>
</dbReference>
<evidence type="ECO:0000256" key="2">
    <source>
        <dbReference type="ARBA" id="ARBA00047778"/>
    </source>
</evidence>
<accession>A0A975XTL8</accession>
<protein>
    <submittedName>
        <fullName evidence="3">Urease subunit beta</fullName>
        <ecNumber evidence="3">3.5.1.5</ecNumber>
    </submittedName>
</protein>
<dbReference type="Pfam" id="PF00699">
    <property type="entry name" value="Urease_beta"/>
    <property type="match status" value="1"/>
</dbReference>
<dbReference type="KEGG" id="aiq:Azoinq_08320"/>
<dbReference type="EC" id="3.5.1.5" evidence="3"/>
<comment type="catalytic activity">
    <reaction evidence="2">
        <text>urea + 2 H2O + H(+) = hydrogencarbonate + 2 NH4(+)</text>
        <dbReference type="Rhea" id="RHEA:20557"/>
        <dbReference type="ChEBI" id="CHEBI:15377"/>
        <dbReference type="ChEBI" id="CHEBI:15378"/>
        <dbReference type="ChEBI" id="CHEBI:16199"/>
        <dbReference type="ChEBI" id="CHEBI:17544"/>
        <dbReference type="ChEBI" id="CHEBI:28938"/>
        <dbReference type="EC" id="3.5.1.5"/>
    </reaction>
</comment>
<dbReference type="CDD" id="cd00407">
    <property type="entry name" value="Urease_beta"/>
    <property type="match status" value="1"/>
</dbReference>
<name>A0A975XTL8_9RHOO</name>
<dbReference type="GO" id="GO:0035550">
    <property type="term" value="C:urease complex"/>
    <property type="evidence" value="ECO:0007669"/>
    <property type="project" value="InterPro"/>
</dbReference>
<dbReference type="RefSeq" id="WP_216130099.1">
    <property type="nucleotide sequence ID" value="NZ_CP064782.1"/>
</dbReference>
<keyword evidence="1 3" id="KW-0378">Hydrolase</keyword>
<dbReference type="PANTHER" id="PTHR33569">
    <property type="entry name" value="UREASE"/>
    <property type="match status" value="1"/>
</dbReference>
<dbReference type="PANTHER" id="PTHR33569:SF1">
    <property type="entry name" value="UREASE"/>
    <property type="match status" value="1"/>
</dbReference>
<sequence length="124" mass="13659">MKPGEVICGNTPRILNQGQETRCLSVENRGSRPIQVGSHFHFFEANRFLAFDRQAAFGFRPDLPSGAAIRFEPGERKEVHLVRIGGKGAVFGLNRLTDGQTHPDSLPRALDKARSAGFLEEQSA</sequence>
<dbReference type="NCBIfam" id="TIGR00192">
    <property type="entry name" value="urease_beta"/>
    <property type="match status" value="1"/>
</dbReference>
<evidence type="ECO:0000313" key="4">
    <source>
        <dbReference type="Proteomes" id="UP000683428"/>
    </source>
</evidence>
<dbReference type="InterPro" id="IPR050069">
    <property type="entry name" value="Urease_subunit"/>
</dbReference>
<gene>
    <name evidence="3" type="primary">ureB</name>
    <name evidence="3" type="ORF">Azoinq_08320</name>
</gene>
<dbReference type="GO" id="GO:0043419">
    <property type="term" value="P:urea catabolic process"/>
    <property type="evidence" value="ECO:0007669"/>
    <property type="project" value="InterPro"/>
</dbReference>
<organism evidence="3 4">
    <name type="scientific">Azospira inquinata</name>
    <dbReference type="NCBI Taxonomy" id="2785627"/>
    <lineage>
        <taxon>Bacteria</taxon>
        <taxon>Pseudomonadati</taxon>
        <taxon>Pseudomonadota</taxon>
        <taxon>Betaproteobacteria</taxon>
        <taxon>Rhodocyclales</taxon>
        <taxon>Rhodocyclaceae</taxon>
        <taxon>Azospira</taxon>
    </lineage>
</organism>
<proteinExistence type="predicted"/>
<keyword evidence="4" id="KW-1185">Reference proteome</keyword>
<dbReference type="InterPro" id="IPR002019">
    <property type="entry name" value="Urease_beta-like"/>
</dbReference>
<evidence type="ECO:0000313" key="3">
    <source>
        <dbReference type="EMBL" id="QWT47881.1"/>
    </source>
</evidence>
<dbReference type="GO" id="GO:0009039">
    <property type="term" value="F:urease activity"/>
    <property type="evidence" value="ECO:0007669"/>
    <property type="project" value="UniProtKB-EC"/>
</dbReference>
<dbReference type="AlphaFoldDB" id="A0A975XTL8"/>
<evidence type="ECO:0000256" key="1">
    <source>
        <dbReference type="ARBA" id="ARBA00022801"/>
    </source>
</evidence>
<reference evidence="3" key="1">
    <citation type="submission" date="2020-11" db="EMBL/GenBank/DDBJ databases">
        <title>Azospira inquinata sp. nov.</title>
        <authorList>
            <person name="Moe W.M."/>
            <person name="Mikes M.C."/>
        </authorList>
    </citation>
    <scope>NUCLEOTIDE SEQUENCE</scope>
    <source>
        <strain evidence="3">Azo-3</strain>
    </source>
</reference>